<dbReference type="AlphaFoldDB" id="A0AAW5AZG6"/>
<feature type="transmembrane region" description="Helical" evidence="1">
    <location>
        <begin position="6"/>
        <end position="24"/>
    </location>
</feature>
<evidence type="ECO:0000256" key="1">
    <source>
        <dbReference type="SAM" id="Phobius"/>
    </source>
</evidence>
<feature type="transmembrane region" description="Helical" evidence="1">
    <location>
        <begin position="31"/>
        <end position="51"/>
    </location>
</feature>
<sequence>MVLNVMLRFLLEVLALVAIGFGGFQKGSGMITSFLLGIGVPLIIAVIWGMFFAPASTVNAPLWLKFGFEVAIFGLAFFVLLSMRFSTSAYIFGLAVVINQTLLYVFKQ</sequence>
<dbReference type="RefSeq" id="WP_238017410.1">
    <property type="nucleotide sequence ID" value="NZ_JAIFZM010000001.1"/>
</dbReference>
<evidence type="ECO:0000313" key="3">
    <source>
        <dbReference type="Proteomes" id="UP001199631"/>
    </source>
</evidence>
<feature type="transmembrane region" description="Helical" evidence="1">
    <location>
        <begin position="63"/>
        <end position="81"/>
    </location>
</feature>
<protein>
    <submittedName>
        <fullName evidence="2">YrdB family protein</fullName>
    </submittedName>
</protein>
<keyword evidence="1" id="KW-0812">Transmembrane</keyword>
<organism evidence="2 3">
    <name type="scientific">Oceanobacillus jordanicus</name>
    <dbReference type="NCBI Taxonomy" id="2867266"/>
    <lineage>
        <taxon>Bacteria</taxon>
        <taxon>Bacillati</taxon>
        <taxon>Bacillota</taxon>
        <taxon>Bacilli</taxon>
        <taxon>Bacillales</taxon>
        <taxon>Bacillaceae</taxon>
        <taxon>Oceanobacillus</taxon>
    </lineage>
</organism>
<keyword evidence="3" id="KW-1185">Reference proteome</keyword>
<dbReference type="EMBL" id="JAIFZM010000001">
    <property type="protein sequence ID" value="MCG3417605.1"/>
    <property type="molecule type" value="Genomic_DNA"/>
</dbReference>
<feature type="transmembrane region" description="Helical" evidence="1">
    <location>
        <begin position="88"/>
        <end position="106"/>
    </location>
</feature>
<keyword evidence="1" id="KW-0472">Membrane</keyword>
<keyword evidence="1" id="KW-1133">Transmembrane helix</keyword>
<comment type="caution">
    <text evidence="2">The sequence shown here is derived from an EMBL/GenBank/DDBJ whole genome shotgun (WGS) entry which is preliminary data.</text>
</comment>
<name>A0AAW5AZG6_9BACI</name>
<dbReference type="Proteomes" id="UP001199631">
    <property type="component" value="Unassembled WGS sequence"/>
</dbReference>
<accession>A0AAW5AZG6</accession>
<evidence type="ECO:0000313" key="2">
    <source>
        <dbReference type="EMBL" id="MCG3417605.1"/>
    </source>
</evidence>
<reference evidence="2 3" key="1">
    <citation type="journal article" date="2022" name="Evol. Bioinform. Online">
        <title>Draft Genome Sequence of Oceanobacillus jordanicus Strain GSFE11, a Halotolerant Plant Growth-Promoting Bacterial Endophyte Isolated From the Jordan Valley.</title>
        <authorList>
            <person name="Alhindi T."/>
            <person name="Albdaiwi R."/>
        </authorList>
    </citation>
    <scope>NUCLEOTIDE SEQUENCE [LARGE SCALE GENOMIC DNA]</scope>
    <source>
        <strain evidence="2 3">GSFE11</strain>
    </source>
</reference>
<dbReference type="InterPro" id="IPR021214">
    <property type="entry name" value="DUF2568"/>
</dbReference>
<gene>
    <name evidence="2" type="ORF">K3T81_00465</name>
</gene>
<dbReference type="Pfam" id="PF10823">
    <property type="entry name" value="DUF2568"/>
    <property type="match status" value="1"/>
</dbReference>
<proteinExistence type="predicted"/>